<evidence type="ECO:0000256" key="1">
    <source>
        <dbReference type="ARBA" id="ARBA00023125"/>
    </source>
</evidence>
<gene>
    <name evidence="4" type="ORF">SAMN02745118_01968</name>
</gene>
<dbReference type="InterPro" id="IPR000551">
    <property type="entry name" value="MerR-type_HTH_dom"/>
</dbReference>
<dbReference type="STRING" id="142842.SAMN02745118_01968"/>
<proteinExistence type="predicted"/>
<evidence type="ECO:0000256" key="2">
    <source>
        <dbReference type="SAM" id="Coils"/>
    </source>
</evidence>
<evidence type="ECO:0000259" key="3">
    <source>
        <dbReference type="PROSITE" id="PS50937"/>
    </source>
</evidence>
<dbReference type="Gene3D" id="1.10.1660.10">
    <property type="match status" value="1"/>
</dbReference>
<protein>
    <submittedName>
        <fullName evidence="4">MerR family transcriptional regulator, Zn(II)-responsive regulator of zntA</fullName>
    </submittedName>
</protein>
<name>A0A1T4NX05_9FIRM</name>
<feature type="coiled-coil region" evidence="2">
    <location>
        <begin position="92"/>
        <end position="126"/>
    </location>
</feature>
<evidence type="ECO:0000313" key="5">
    <source>
        <dbReference type="Proteomes" id="UP000190625"/>
    </source>
</evidence>
<dbReference type="SMART" id="SM00422">
    <property type="entry name" value="HTH_MERR"/>
    <property type="match status" value="1"/>
</dbReference>
<dbReference type="OrthoDB" id="9791488at2"/>
<sequence length="145" mass="16578">MEKDKQSLLKIGELAQTAGVTKRTIRYYEELGLLSPSERSEGGFRLYNENDLSRLLFINRFKKIDFPLDKIKKLIDSIEISDDKSQRASASLSLLGKQLQQIEEEIQDLKDTKENIKSAIDSLEQCKDCEINKCPPGCEHKKAMI</sequence>
<dbReference type="AlphaFoldDB" id="A0A1T4NX05"/>
<dbReference type="SUPFAM" id="SSF46955">
    <property type="entry name" value="Putative DNA-binding domain"/>
    <property type="match status" value="1"/>
</dbReference>
<keyword evidence="5" id="KW-1185">Reference proteome</keyword>
<dbReference type="PROSITE" id="PS00552">
    <property type="entry name" value="HTH_MERR_1"/>
    <property type="match status" value="1"/>
</dbReference>
<dbReference type="PANTHER" id="PTHR30204">
    <property type="entry name" value="REDOX-CYCLING DRUG-SENSING TRANSCRIPTIONAL ACTIVATOR SOXR"/>
    <property type="match status" value="1"/>
</dbReference>
<dbReference type="PANTHER" id="PTHR30204:SF90">
    <property type="entry name" value="HTH-TYPE TRANSCRIPTIONAL ACTIVATOR MTA"/>
    <property type="match status" value="1"/>
</dbReference>
<dbReference type="RefSeq" id="WP_078810403.1">
    <property type="nucleotide sequence ID" value="NZ_FUWM01000016.1"/>
</dbReference>
<keyword evidence="2" id="KW-0175">Coiled coil</keyword>
<dbReference type="PROSITE" id="PS50937">
    <property type="entry name" value="HTH_MERR_2"/>
    <property type="match status" value="1"/>
</dbReference>
<dbReference type="PRINTS" id="PR00040">
    <property type="entry name" value="HTHMERR"/>
</dbReference>
<reference evidence="5" key="1">
    <citation type="submission" date="2017-02" db="EMBL/GenBank/DDBJ databases">
        <authorList>
            <person name="Varghese N."/>
            <person name="Submissions S."/>
        </authorList>
    </citation>
    <scope>NUCLEOTIDE SEQUENCE [LARGE SCALE GENOMIC DNA]</scope>
    <source>
        <strain evidence="5">ATCC BAA-73</strain>
    </source>
</reference>
<dbReference type="GO" id="GO:0003677">
    <property type="term" value="F:DNA binding"/>
    <property type="evidence" value="ECO:0007669"/>
    <property type="project" value="UniProtKB-KW"/>
</dbReference>
<accession>A0A1T4NX05</accession>
<evidence type="ECO:0000313" key="4">
    <source>
        <dbReference type="EMBL" id="SJZ83751.1"/>
    </source>
</evidence>
<dbReference type="Proteomes" id="UP000190625">
    <property type="component" value="Unassembled WGS sequence"/>
</dbReference>
<dbReference type="GO" id="GO:0003700">
    <property type="term" value="F:DNA-binding transcription factor activity"/>
    <property type="evidence" value="ECO:0007669"/>
    <property type="project" value="InterPro"/>
</dbReference>
<organism evidence="4 5">
    <name type="scientific">Selenihalanaerobacter shriftii</name>
    <dbReference type="NCBI Taxonomy" id="142842"/>
    <lineage>
        <taxon>Bacteria</taxon>
        <taxon>Bacillati</taxon>
        <taxon>Bacillota</taxon>
        <taxon>Clostridia</taxon>
        <taxon>Halanaerobiales</taxon>
        <taxon>Halobacteroidaceae</taxon>
        <taxon>Selenihalanaerobacter</taxon>
    </lineage>
</organism>
<keyword evidence="1" id="KW-0238">DNA-binding</keyword>
<dbReference type="Pfam" id="PF13411">
    <property type="entry name" value="MerR_1"/>
    <property type="match status" value="1"/>
</dbReference>
<dbReference type="InterPro" id="IPR009061">
    <property type="entry name" value="DNA-bd_dom_put_sf"/>
</dbReference>
<dbReference type="EMBL" id="FUWM01000016">
    <property type="protein sequence ID" value="SJZ83751.1"/>
    <property type="molecule type" value="Genomic_DNA"/>
</dbReference>
<feature type="domain" description="HTH merR-type" evidence="3">
    <location>
        <begin position="8"/>
        <end position="77"/>
    </location>
</feature>
<dbReference type="InterPro" id="IPR047057">
    <property type="entry name" value="MerR_fam"/>
</dbReference>